<dbReference type="RefSeq" id="WP_146049808.1">
    <property type="nucleotide sequence ID" value="NZ_CAMKJB010000002.1"/>
</dbReference>
<gene>
    <name evidence="1" type="ORF">C3R40_008990</name>
</gene>
<accession>A0AB35Z020</accession>
<reference evidence="1 2" key="2">
    <citation type="submission" date="2024-07" db="EMBL/GenBank/DDBJ databases">
        <authorList>
            <person name="Raymann K."/>
        </authorList>
    </citation>
    <scope>NUCLEOTIDE SEQUENCE [LARGE SCALE GENOMIC DNA]</scope>
    <source>
        <strain evidence="1 2">KZ19</strain>
    </source>
</reference>
<sequence>MRGEGFLAHCPDALPVSQEGGFGVAVGLMNVKTVDEQPRKQQRQQACHQYDGDHFLHNFIPFPDEPNLLVFVFAWDFRSVWVKILVLIPFFALPPRRTLPRQVMTMPVNRAP</sequence>
<name>A0AB35Z020_SERMA</name>
<comment type="caution">
    <text evidence="1">The sequence shown here is derived from an EMBL/GenBank/DDBJ whole genome shotgun (WGS) entry which is preliminary data.</text>
</comment>
<dbReference type="EMBL" id="PQGI02000001">
    <property type="protein sequence ID" value="MEX3186752.1"/>
    <property type="molecule type" value="Genomic_DNA"/>
</dbReference>
<organism evidence="1 2">
    <name type="scientific">Serratia marcescens</name>
    <dbReference type="NCBI Taxonomy" id="615"/>
    <lineage>
        <taxon>Bacteria</taxon>
        <taxon>Pseudomonadati</taxon>
        <taxon>Pseudomonadota</taxon>
        <taxon>Gammaproteobacteria</taxon>
        <taxon>Enterobacterales</taxon>
        <taxon>Yersiniaceae</taxon>
        <taxon>Serratia</taxon>
    </lineage>
</organism>
<dbReference type="Proteomes" id="UP000237365">
    <property type="component" value="Unassembled WGS sequence"/>
</dbReference>
<evidence type="ECO:0000313" key="2">
    <source>
        <dbReference type="Proteomes" id="UP000237365"/>
    </source>
</evidence>
<protein>
    <submittedName>
        <fullName evidence="1">Uncharacterized protein</fullName>
    </submittedName>
</protein>
<reference evidence="1 2" key="1">
    <citation type="submission" date="2024-07" db="EMBL/GenBank/DDBJ databases">
        <title>Making a pathogen? Evaluating the impact of protist predation on the evolution of virulence in Serratia marcescens.</title>
        <authorList>
            <person name="Hopkins H."/>
            <person name="Lopezguerra C."/>
            <person name="Lau M.-J."/>
        </authorList>
    </citation>
    <scope>NUCLEOTIDE SEQUENCE [LARGE SCALE GENOMIC DNA]</scope>
    <source>
        <strain evidence="1 2">KZ19</strain>
    </source>
</reference>
<dbReference type="AlphaFoldDB" id="A0AB35Z020"/>
<proteinExistence type="predicted"/>
<evidence type="ECO:0000313" key="1">
    <source>
        <dbReference type="EMBL" id="MEX3186752.1"/>
    </source>
</evidence>